<comment type="caution">
    <text evidence="1">Lacks conserved residue(s) required for the propagation of feature annotation.</text>
</comment>
<sequence>MFILYLADYQLQAEELASILGIEAFLLANTERKTLLAWQSHGQLAILLAGQVALQPLSKPLPHPVMVDWGNKTLLWRLQHGGGRGELLAKACGIKKEYLPKVIDATAGFGRDSLLLASLGCQVTLVERSPLVAAMLRDGWQRAALEPYLAPILPRMALHQGNATTFLQHLSPLDYPDVVYLDPMFPDRHNSAKVKQDMQSFHLAVGADDDADTLLVPALAVARKRVVVKRPRHATPLAGQIPSLVYEGESSRFDVYVLS</sequence>
<dbReference type="Proteomes" id="UP000244223">
    <property type="component" value="Unassembled WGS sequence"/>
</dbReference>
<dbReference type="InterPro" id="IPR007536">
    <property type="entry name" value="16SrRNA_methylTrfase_J"/>
</dbReference>
<dbReference type="Pfam" id="PF04445">
    <property type="entry name" value="SAM_MT"/>
    <property type="match status" value="1"/>
</dbReference>
<protein>
    <recommendedName>
        <fullName evidence="1">Ribosomal RNA small subunit methyltransferase J</fullName>
        <ecNumber evidence="1">2.1.1.242</ecNumber>
    </recommendedName>
    <alternativeName>
        <fullName evidence="1">16S rRNA m2G1516 methyltransferase</fullName>
    </alternativeName>
    <alternativeName>
        <fullName evidence="1">rRNA (guanine-N(2)-)-methyltransferase</fullName>
    </alternativeName>
</protein>
<comment type="subcellular location">
    <subcellularLocation>
        <location evidence="1">Cytoplasm</location>
    </subcellularLocation>
</comment>
<keyword evidence="3" id="KW-1185">Reference proteome</keyword>
<accession>A0A2T5IZB6</accession>
<dbReference type="SUPFAM" id="SSF53335">
    <property type="entry name" value="S-adenosyl-L-methionine-dependent methyltransferases"/>
    <property type="match status" value="1"/>
</dbReference>
<keyword evidence="1 2" id="KW-0489">Methyltransferase</keyword>
<dbReference type="OrthoDB" id="1653798at2"/>
<name>A0A2T5IZB6_9GAMM</name>
<organism evidence="2 3">
    <name type="scientific">Agitococcus lubricus</name>
    <dbReference type="NCBI Taxonomy" id="1077255"/>
    <lineage>
        <taxon>Bacteria</taxon>
        <taxon>Pseudomonadati</taxon>
        <taxon>Pseudomonadota</taxon>
        <taxon>Gammaproteobacteria</taxon>
        <taxon>Moraxellales</taxon>
        <taxon>Moraxellaceae</taxon>
        <taxon>Agitococcus</taxon>
    </lineage>
</organism>
<feature type="binding site" evidence="1">
    <location>
        <begin position="111"/>
        <end position="112"/>
    </location>
    <ligand>
        <name>S-adenosyl-L-methionine</name>
        <dbReference type="ChEBI" id="CHEBI:59789"/>
    </ligand>
</feature>
<reference evidence="2 3" key="1">
    <citation type="submission" date="2018-04" db="EMBL/GenBank/DDBJ databases">
        <title>Genomic Encyclopedia of Archaeal and Bacterial Type Strains, Phase II (KMG-II): from individual species to whole genera.</title>
        <authorList>
            <person name="Goeker M."/>
        </authorList>
    </citation>
    <scope>NUCLEOTIDE SEQUENCE [LARGE SCALE GENOMIC DNA]</scope>
    <source>
        <strain evidence="2 3">DSM 5822</strain>
    </source>
</reference>
<dbReference type="AlphaFoldDB" id="A0A2T5IZB6"/>
<dbReference type="GO" id="GO:0008990">
    <property type="term" value="F:rRNA (guanine-N2-)-methyltransferase activity"/>
    <property type="evidence" value="ECO:0007669"/>
    <property type="project" value="UniProtKB-UniRule"/>
</dbReference>
<dbReference type="GO" id="GO:0005737">
    <property type="term" value="C:cytoplasm"/>
    <property type="evidence" value="ECO:0007669"/>
    <property type="project" value="UniProtKB-SubCell"/>
</dbReference>
<evidence type="ECO:0000313" key="2">
    <source>
        <dbReference type="EMBL" id="PTQ89342.1"/>
    </source>
</evidence>
<comment type="similarity">
    <text evidence="1">Belongs to the methyltransferase superfamily. RsmJ family.</text>
</comment>
<keyword evidence="1" id="KW-0949">S-adenosyl-L-methionine</keyword>
<dbReference type="EMBL" id="QAON01000007">
    <property type="protein sequence ID" value="PTQ89342.1"/>
    <property type="molecule type" value="Genomic_DNA"/>
</dbReference>
<dbReference type="InterPro" id="IPR029063">
    <property type="entry name" value="SAM-dependent_MTases_sf"/>
</dbReference>
<evidence type="ECO:0000313" key="3">
    <source>
        <dbReference type="Proteomes" id="UP000244223"/>
    </source>
</evidence>
<keyword evidence="1" id="KW-0698">rRNA processing</keyword>
<dbReference type="Gene3D" id="3.40.50.150">
    <property type="entry name" value="Vaccinia Virus protein VP39"/>
    <property type="match status" value="1"/>
</dbReference>
<dbReference type="HAMAP" id="MF_01523">
    <property type="entry name" value="16SrRNA_methyltr_J"/>
    <property type="match status" value="1"/>
</dbReference>
<comment type="function">
    <text evidence="1">Specifically methylates the guanosine in position 1516 of 16S rRNA.</text>
</comment>
<evidence type="ECO:0000256" key="1">
    <source>
        <dbReference type="HAMAP-Rule" id="MF_01523"/>
    </source>
</evidence>
<feature type="binding site" evidence="1">
    <location>
        <position position="182"/>
    </location>
    <ligand>
        <name>S-adenosyl-L-methionine</name>
        <dbReference type="ChEBI" id="CHEBI:59789"/>
    </ligand>
</feature>
<keyword evidence="1 2" id="KW-0808">Transferase</keyword>
<dbReference type="EC" id="2.1.1.242" evidence="1"/>
<proteinExistence type="inferred from homology"/>
<dbReference type="CDD" id="cd02440">
    <property type="entry name" value="AdoMet_MTases"/>
    <property type="match status" value="1"/>
</dbReference>
<keyword evidence="1" id="KW-0963">Cytoplasm</keyword>
<dbReference type="RefSeq" id="WP_107865670.1">
    <property type="nucleotide sequence ID" value="NZ_QAON01000007.1"/>
</dbReference>
<dbReference type="PANTHER" id="PTHR36112:SF1">
    <property type="entry name" value="RIBOSOMAL RNA SMALL SUBUNIT METHYLTRANSFERASE J"/>
    <property type="match status" value="1"/>
</dbReference>
<feature type="binding site" evidence="1">
    <location>
        <begin position="127"/>
        <end position="128"/>
    </location>
    <ligand>
        <name>S-adenosyl-L-methionine</name>
        <dbReference type="ChEBI" id="CHEBI:59789"/>
    </ligand>
</feature>
<gene>
    <name evidence="1" type="primary">rsmJ</name>
    <name evidence="2" type="ORF">C8N29_10775</name>
</gene>
<comment type="catalytic activity">
    <reaction evidence="1">
        <text>guanosine(1516) in 16S rRNA + S-adenosyl-L-methionine = N(2)-methylguanosine(1516) in 16S rRNA + S-adenosyl-L-homocysteine + H(+)</text>
        <dbReference type="Rhea" id="RHEA:43220"/>
        <dbReference type="Rhea" id="RHEA-COMP:10412"/>
        <dbReference type="Rhea" id="RHEA-COMP:10413"/>
        <dbReference type="ChEBI" id="CHEBI:15378"/>
        <dbReference type="ChEBI" id="CHEBI:57856"/>
        <dbReference type="ChEBI" id="CHEBI:59789"/>
        <dbReference type="ChEBI" id="CHEBI:74269"/>
        <dbReference type="ChEBI" id="CHEBI:74481"/>
        <dbReference type="EC" id="2.1.1.242"/>
    </reaction>
</comment>
<comment type="caution">
    <text evidence="2">The sequence shown here is derived from an EMBL/GenBank/DDBJ whole genome shotgun (WGS) entry which is preliminary data.</text>
</comment>
<dbReference type="PANTHER" id="PTHR36112">
    <property type="entry name" value="RIBOSOMAL RNA SMALL SUBUNIT METHYLTRANSFERASE J"/>
    <property type="match status" value="1"/>
</dbReference>